<dbReference type="AlphaFoldDB" id="A0A811QBF0"/>
<organism evidence="3 4">
    <name type="scientific">Miscanthus lutarioriparius</name>
    <dbReference type="NCBI Taxonomy" id="422564"/>
    <lineage>
        <taxon>Eukaryota</taxon>
        <taxon>Viridiplantae</taxon>
        <taxon>Streptophyta</taxon>
        <taxon>Embryophyta</taxon>
        <taxon>Tracheophyta</taxon>
        <taxon>Spermatophyta</taxon>
        <taxon>Magnoliopsida</taxon>
        <taxon>Liliopsida</taxon>
        <taxon>Poales</taxon>
        <taxon>Poaceae</taxon>
        <taxon>PACMAD clade</taxon>
        <taxon>Panicoideae</taxon>
        <taxon>Andropogonodae</taxon>
        <taxon>Andropogoneae</taxon>
        <taxon>Saccharinae</taxon>
        <taxon>Miscanthus</taxon>
    </lineage>
</organism>
<name>A0A811QBF0_9POAL</name>
<sequence length="292" mass="32263">MEMKKVSDEIKGKQQQIAHLERQIKGKLDQLEHTPAHTKLLEQVNEKALELEVKTADNRVLQDQLQQKTTECQALQEAVAHLHEQLSQALEANDLLSESIIFQQYTDISLQNGSQVHKENPASIDVSDELHQKAEQSDIDELKQRLCELTEAKAQLEAHNQKLQEESMRGTEMGRSPNSQREARERAGFSKKFNTTIEQIAEAYLEQRAGRSNQLASPGSRGLRQDAVAWGVRTAGKSQGPGESAPLEEVTSKTAGGDGASPSSSAPGRGSRRGRRRATFTAVTDCEFSGKP</sequence>
<dbReference type="EMBL" id="CAJGYO010000010">
    <property type="protein sequence ID" value="CAD6258038.1"/>
    <property type="molecule type" value="Genomic_DNA"/>
</dbReference>
<comment type="caution">
    <text evidence="3">The sequence shown here is derived from an EMBL/GenBank/DDBJ whole genome shotgun (WGS) entry which is preliminary data.</text>
</comment>
<protein>
    <submittedName>
        <fullName evidence="3">Uncharacterized protein</fullName>
    </submittedName>
</protein>
<gene>
    <name evidence="3" type="ORF">NCGR_LOCUS41521</name>
</gene>
<evidence type="ECO:0000256" key="2">
    <source>
        <dbReference type="SAM" id="MobiDB-lite"/>
    </source>
</evidence>
<feature type="region of interest" description="Disordered" evidence="2">
    <location>
        <begin position="232"/>
        <end position="292"/>
    </location>
</feature>
<keyword evidence="1" id="KW-0175">Coiled coil</keyword>
<dbReference type="OrthoDB" id="1715603at2759"/>
<feature type="region of interest" description="Disordered" evidence="2">
    <location>
        <begin position="162"/>
        <end position="192"/>
    </location>
</feature>
<feature type="compositionally biased region" description="Low complexity" evidence="2">
    <location>
        <begin position="260"/>
        <end position="269"/>
    </location>
</feature>
<feature type="coiled-coil region" evidence="1">
    <location>
        <begin position="58"/>
        <end position="92"/>
    </location>
</feature>
<feature type="coiled-coil region" evidence="1">
    <location>
        <begin position="3"/>
        <end position="30"/>
    </location>
</feature>
<reference evidence="3" key="1">
    <citation type="submission" date="2020-10" db="EMBL/GenBank/DDBJ databases">
        <authorList>
            <person name="Han B."/>
            <person name="Lu T."/>
            <person name="Zhao Q."/>
            <person name="Huang X."/>
            <person name="Zhao Y."/>
        </authorList>
    </citation>
    <scope>NUCLEOTIDE SEQUENCE</scope>
</reference>
<dbReference type="Proteomes" id="UP000604825">
    <property type="component" value="Unassembled WGS sequence"/>
</dbReference>
<accession>A0A811QBF0</accession>
<proteinExistence type="predicted"/>
<keyword evidence="4" id="KW-1185">Reference proteome</keyword>
<evidence type="ECO:0000313" key="4">
    <source>
        <dbReference type="Proteomes" id="UP000604825"/>
    </source>
</evidence>
<evidence type="ECO:0000256" key="1">
    <source>
        <dbReference type="SAM" id="Coils"/>
    </source>
</evidence>
<evidence type="ECO:0000313" key="3">
    <source>
        <dbReference type="EMBL" id="CAD6258038.1"/>
    </source>
</evidence>